<feature type="region of interest" description="Disordered" evidence="1">
    <location>
        <begin position="1"/>
        <end position="31"/>
    </location>
</feature>
<keyword evidence="3" id="KW-1185">Reference proteome</keyword>
<name>A0A1G8C9M5_9MICO</name>
<dbReference type="Proteomes" id="UP000198822">
    <property type="component" value="Chromosome I"/>
</dbReference>
<accession>A0A1G8C9M5</accession>
<dbReference type="AlphaFoldDB" id="A0A1G8C9M5"/>
<protein>
    <submittedName>
        <fullName evidence="2">Uncharacterized protein</fullName>
    </submittedName>
</protein>
<sequence length="31" mass="3555">MTRPTHSKTPPTRPLRDDIRSRRPAPSEARA</sequence>
<dbReference type="EMBL" id="LT629695">
    <property type="protein sequence ID" value="SDH42092.1"/>
    <property type="molecule type" value="Genomic_DNA"/>
</dbReference>
<proteinExistence type="predicted"/>
<organism evidence="2 3">
    <name type="scientific">Agrococcus jejuensis</name>
    <dbReference type="NCBI Taxonomy" id="399736"/>
    <lineage>
        <taxon>Bacteria</taxon>
        <taxon>Bacillati</taxon>
        <taxon>Actinomycetota</taxon>
        <taxon>Actinomycetes</taxon>
        <taxon>Micrococcales</taxon>
        <taxon>Microbacteriaceae</taxon>
        <taxon>Agrococcus</taxon>
    </lineage>
</organism>
<evidence type="ECO:0000313" key="3">
    <source>
        <dbReference type="Proteomes" id="UP000198822"/>
    </source>
</evidence>
<reference evidence="3" key="1">
    <citation type="submission" date="2016-10" db="EMBL/GenBank/DDBJ databases">
        <authorList>
            <person name="Varghese N."/>
            <person name="Submissions S."/>
        </authorList>
    </citation>
    <scope>NUCLEOTIDE SEQUENCE [LARGE SCALE GENOMIC DNA]</scope>
    <source>
        <strain evidence="3">DSM 22002</strain>
    </source>
</reference>
<evidence type="ECO:0000313" key="2">
    <source>
        <dbReference type="EMBL" id="SDH42092.1"/>
    </source>
</evidence>
<gene>
    <name evidence="2" type="ORF">SAMN04489720_1210</name>
</gene>
<evidence type="ECO:0000256" key="1">
    <source>
        <dbReference type="SAM" id="MobiDB-lite"/>
    </source>
</evidence>